<dbReference type="HOGENOM" id="CLU_2224029_0_0_1"/>
<dbReference type="SUPFAM" id="SSF51735">
    <property type="entry name" value="NAD(P)-binding Rossmann-fold domains"/>
    <property type="match status" value="1"/>
</dbReference>
<evidence type="ECO:0000313" key="2">
    <source>
        <dbReference type="EMBL" id="EEH42685.2"/>
    </source>
</evidence>
<evidence type="ECO:0000313" key="3">
    <source>
        <dbReference type="Proteomes" id="UP000001628"/>
    </source>
</evidence>
<proteinExistence type="predicted"/>
<dbReference type="RefSeq" id="XP_010762766.1">
    <property type="nucleotide sequence ID" value="XM_010764464.1"/>
</dbReference>
<dbReference type="InParanoid" id="C1GJR9"/>
<gene>
    <name evidence="2" type="ORF">PADG_07505</name>
</gene>
<feature type="region of interest" description="Disordered" evidence="1">
    <location>
        <begin position="1"/>
        <end position="22"/>
    </location>
</feature>
<sequence>MNPVNMQPTNFHQTSSVATKPGPRLIASGCTLSYLPEDYVNIPKIALDVSSPGSVNEAFAAAAKRFGSGDDKSSTFHHDVVVNCAGYSLSLRGYRSGHGEREPCGD</sequence>
<dbReference type="AlphaFoldDB" id="C1GJR9"/>
<keyword evidence="3" id="KW-1185">Reference proteome</keyword>
<dbReference type="InterPro" id="IPR036291">
    <property type="entry name" value="NAD(P)-bd_dom_sf"/>
</dbReference>
<dbReference type="Gene3D" id="3.40.50.720">
    <property type="entry name" value="NAD(P)-binding Rossmann-like Domain"/>
    <property type="match status" value="1"/>
</dbReference>
<dbReference type="EMBL" id="KN275967">
    <property type="protein sequence ID" value="EEH42685.2"/>
    <property type="molecule type" value="Genomic_DNA"/>
</dbReference>
<dbReference type="GeneID" id="22585985"/>
<reference evidence="2 3" key="1">
    <citation type="journal article" date="2011" name="PLoS Genet.">
        <title>Comparative genomic analysis of human fungal pathogens causing paracoccidioidomycosis.</title>
        <authorList>
            <person name="Desjardins C.A."/>
            <person name="Champion M.D."/>
            <person name="Holder J.W."/>
            <person name="Muszewska A."/>
            <person name="Goldberg J."/>
            <person name="Bailao A.M."/>
            <person name="Brigido M.M."/>
            <person name="Ferreira M.E."/>
            <person name="Garcia A.M."/>
            <person name="Grynberg M."/>
            <person name="Gujja S."/>
            <person name="Heiman D.I."/>
            <person name="Henn M.R."/>
            <person name="Kodira C.D."/>
            <person name="Leon-Narvaez H."/>
            <person name="Longo L.V."/>
            <person name="Ma L.J."/>
            <person name="Malavazi I."/>
            <person name="Matsuo A.L."/>
            <person name="Morais F.V."/>
            <person name="Pereira M."/>
            <person name="Rodriguez-Brito S."/>
            <person name="Sakthikumar S."/>
            <person name="Salem-Izacc S.M."/>
            <person name="Sykes S.M."/>
            <person name="Teixeira M.M."/>
            <person name="Vallejo M.C."/>
            <person name="Walter M.E."/>
            <person name="Yandava C."/>
            <person name="Young S."/>
            <person name="Zeng Q."/>
            <person name="Zucker J."/>
            <person name="Felipe M.S."/>
            <person name="Goldman G.H."/>
            <person name="Haas B.J."/>
            <person name="McEwen J.G."/>
            <person name="Nino-Vega G."/>
            <person name="Puccia R."/>
            <person name="San-Blas G."/>
            <person name="Soares C.M."/>
            <person name="Birren B.W."/>
            <person name="Cuomo C.A."/>
        </authorList>
    </citation>
    <scope>NUCLEOTIDE SEQUENCE [LARGE SCALE GENOMIC DNA]</scope>
    <source>
        <strain evidence="2 3">Pb18</strain>
    </source>
</reference>
<accession>C1GJR9</accession>
<feature type="compositionally biased region" description="Polar residues" evidence="1">
    <location>
        <begin position="1"/>
        <end position="18"/>
    </location>
</feature>
<dbReference type="Proteomes" id="UP000001628">
    <property type="component" value="Unassembled WGS sequence"/>
</dbReference>
<organism evidence="2 3">
    <name type="scientific">Paracoccidioides brasiliensis (strain Pb18)</name>
    <dbReference type="NCBI Taxonomy" id="502780"/>
    <lineage>
        <taxon>Eukaryota</taxon>
        <taxon>Fungi</taxon>
        <taxon>Dikarya</taxon>
        <taxon>Ascomycota</taxon>
        <taxon>Pezizomycotina</taxon>
        <taxon>Eurotiomycetes</taxon>
        <taxon>Eurotiomycetidae</taxon>
        <taxon>Onygenales</taxon>
        <taxon>Ajellomycetaceae</taxon>
        <taxon>Paracoccidioides</taxon>
    </lineage>
</organism>
<protein>
    <submittedName>
        <fullName evidence="2">Uncharacterized protein</fullName>
    </submittedName>
</protein>
<evidence type="ECO:0000256" key="1">
    <source>
        <dbReference type="SAM" id="MobiDB-lite"/>
    </source>
</evidence>
<dbReference type="KEGG" id="pbn:PADG_07505"/>
<dbReference type="VEuPathDB" id="FungiDB:PADG_07505"/>
<name>C1GJR9_PARBD</name>